<dbReference type="AlphaFoldDB" id="A0A9P7UQN5"/>
<feature type="compositionally biased region" description="Polar residues" evidence="1">
    <location>
        <begin position="92"/>
        <end position="103"/>
    </location>
</feature>
<feature type="compositionally biased region" description="Basic residues" evidence="1">
    <location>
        <begin position="34"/>
        <end position="46"/>
    </location>
</feature>
<comment type="caution">
    <text evidence="2">The sequence shown here is derived from an EMBL/GenBank/DDBJ whole genome shotgun (WGS) entry which is preliminary data.</text>
</comment>
<gene>
    <name evidence="2" type="ORF">E1B28_011843</name>
</gene>
<dbReference type="EMBL" id="CM032187">
    <property type="protein sequence ID" value="KAG7090245.1"/>
    <property type="molecule type" value="Genomic_DNA"/>
</dbReference>
<dbReference type="PANTHER" id="PTHR35587">
    <property type="entry name" value="EXPRESSED PROTEIN"/>
    <property type="match status" value="1"/>
</dbReference>
<name>A0A9P7UQN5_9AGAR</name>
<evidence type="ECO:0000313" key="3">
    <source>
        <dbReference type="Proteomes" id="UP001049176"/>
    </source>
</evidence>
<reference evidence="2" key="1">
    <citation type="journal article" date="2021" name="Genome Biol. Evol.">
        <title>The assembled and annotated genome of the fairy-ring fungus Marasmius oreades.</title>
        <authorList>
            <person name="Hiltunen M."/>
            <person name="Ament-Velasquez S.L."/>
            <person name="Johannesson H."/>
        </authorList>
    </citation>
    <scope>NUCLEOTIDE SEQUENCE</scope>
    <source>
        <strain evidence="2">03SP1</strain>
    </source>
</reference>
<feature type="compositionally biased region" description="Polar residues" evidence="1">
    <location>
        <begin position="10"/>
        <end position="31"/>
    </location>
</feature>
<dbReference type="RefSeq" id="XP_043006715.1">
    <property type="nucleotide sequence ID" value="XM_043156900.1"/>
</dbReference>
<accession>A0A9P7UQN5</accession>
<dbReference type="OrthoDB" id="2873061at2759"/>
<dbReference type="Proteomes" id="UP001049176">
    <property type="component" value="Chromosome 7"/>
</dbReference>
<feature type="region of interest" description="Disordered" evidence="1">
    <location>
        <begin position="1"/>
        <end position="108"/>
    </location>
</feature>
<evidence type="ECO:0000256" key="1">
    <source>
        <dbReference type="SAM" id="MobiDB-lite"/>
    </source>
</evidence>
<evidence type="ECO:0000313" key="2">
    <source>
        <dbReference type="EMBL" id="KAG7090245.1"/>
    </source>
</evidence>
<dbReference type="PANTHER" id="PTHR35587:SF4">
    <property type="match status" value="1"/>
</dbReference>
<feature type="compositionally biased region" description="Gly residues" evidence="1">
    <location>
        <begin position="53"/>
        <end position="66"/>
    </location>
</feature>
<feature type="compositionally biased region" description="Basic and acidic residues" evidence="1">
    <location>
        <begin position="68"/>
        <end position="82"/>
    </location>
</feature>
<proteinExistence type="predicted"/>
<organism evidence="2 3">
    <name type="scientific">Marasmius oreades</name>
    <name type="common">fairy-ring Marasmius</name>
    <dbReference type="NCBI Taxonomy" id="181124"/>
    <lineage>
        <taxon>Eukaryota</taxon>
        <taxon>Fungi</taxon>
        <taxon>Dikarya</taxon>
        <taxon>Basidiomycota</taxon>
        <taxon>Agaricomycotina</taxon>
        <taxon>Agaricomycetes</taxon>
        <taxon>Agaricomycetidae</taxon>
        <taxon>Agaricales</taxon>
        <taxon>Marasmiineae</taxon>
        <taxon>Marasmiaceae</taxon>
        <taxon>Marasmius</taxon>
    </lineage>
</organism>
<sequence length="146" mass="15610">MTASLDHGKSYSSNSISDATSESGTQLNTDSRQIHGRRRRRRRGGKDRKLSVGGEGGLEAGNGPLGHGEQRTIVEEAEEHPSEAVLNDSKGSDSSSPPTTKAKSGNGDLKLRLDINLDVVLELKVKIHGDITLTLLVRVLNSDGNK</sequence>
<dbReference type="GeneID" id="66080918"/>
<protein>
    <submittedName>
        <fullName evidence="2">Uncharacterized protein</fullName>
    </submittedName>
</protein>
<keyword evidence="3" id="KW-1185">Reference proteome</keyword>